<sequence length="546" mass="59457">MPMPLFGRSRGRRRAEPIVQAPIFTESVLDLCPDVAPPSYPIRMPTPIPVATTSTNANANGVAPYPREYVSAAPRSYTDPNPFTTTEVEYDVSASDSAQFPENLHLAYTAASTSTSTSTAVPRLPRAVSLSAFADAVVWNSSARRATDDMERLEIREAPKPRLPRLTIPGEDGRSNESLLTQTQDGNWTATRQEASENRPEQQSQIQSQSQSGPKPKVESGYGYGPESSSAGHAQHQGQGSSQQRNSVGRATGFMGSVGVVLSASASAFRAADGNQNRLPDSTFHPERRGPQRESSFARLSPFRWFGKVDARTYQRPPRTPTGHIYRPTIHAPSIALAVPLAALATTAFPIAPSLDFNLDTELLPLASHQGEQGFGIHTAHRAEQGPDEIHTQDANSDWSDSDSVSERSSTSILYLSLPGGASKRREGRDTNTNTEVEADRSGDDEARYTWRYYGYNLPDPPWNLLLPVNDEFGLRLVVAPSRVVVLTLCSVRLMSSPPLPAAKPGQTSKAMASPVSSSRTREPRRCCSDNPTPGQWYIDTSRKGR</sequence>
<feature type="region of interest" description="Disordered" evidence="1">
    <location>
        <begin position="273"/>
        <end position="296"/>
    </location>
</feature>
<evidence type="ECO:0000313" key="3">
    <source>
        <dbReference type="Proteomes" id="UP000279259"/>
    </source>
</evidence>
<accession>A0A427XTT0</accession>
<dbReference type="Proteomes" id="UP000279259">
    <property type="component" value="Unassembled WGS sequence"/>
</dbReference>
<comment type="caution">
    <text evidence="2">The sequence shown here is derived from an EMBL/GenBank/DDBJ whole genome shotgun (WGS) entry which is preliminary data.</text>
</comment>
<dbReference type="AlphaFoldDB" id="A0A427XTT0"/>
<feature type="compositionally biased region" description="Basic and acidic residues" evidence="1">
    <location>
        <begin position="146"/>
        <end position="160"/>
    </location>
</feature>
<feature type="region of interest" description="Disordered" evidence="1">
    <location>
        <begin position="498"/>
        <end position="546"/>
    </location>
</feature>
<feature type="compositionally biased region" description="Low complexity" evidence="1">
    <location>
        <begin position="219"/>
        <end position="244"/>
    </location>
</feature>
<organism evidence="2 3">
    <name type="scientific">Saitozyma podzolica</name>
    <dbReference type="NCBI Taxonomy" id="1890683"/>
    <lineage>
        <taxon>Eukaryota</taxon>
        <taxon>Fungi</taxon>
        <taxon>Dikarya</taxon>
        <taxon>Basidiomycota</taxon>
        <taxon>Agaricomycotina</taxon>
        <taxon>Tremellomycetes</taxon>
        <taxon>Tremellales</taxon>
        <taxon>Trimorphomycetaceae</taxon>
        <taxon>Saitozyma</taxon>
    </lineage>
</organism>
<protein>
    <submittedName>
        <fullName evidence="2">Uncharacterized protein</fullName>
    </submittedName>
</protein>
<feature type="compositionally biased region" description="Polar residues" evidence="1">
    <location>
        <begin position="506"/>
        <end position="519"/>
    </location>
</feature>
<proteinExistence type="predicted"/>
<name>A0A427XTT0_9TREE</name>
<evidence type="ECO:0000313" key="2">
    <source>
        <dbReference type="EMBL" id="RSH82250.1"/>
    </source>
</evidence>
<feature type="compositionally biased region" description="Polar residues" evidence="1">
    <location>
        <begin position="176"/>
        <end position="193"/>
    </location>
</feature>
<dbReference type="OrthoDB" id="10593875at2759"/>
<dbReference type="EMBL" id="RSCD01000027">
    <property type="protein sequence ID" value="RSH82250.1"/>
    <property type="molecule type" value="Genomic_DNA"/>
</dbReference>
<keyword evidence="3" id="KW-1185">Reference proteome</keyword>
<feature type="region of interest" description="Disordered" evidence="1">
    <location>
        <begin position="146"/>
        <end position="250"/>
    </location>
</feature>
<reference evidence="2 3" key="1">
    <citation type="submission" date="2018-11" db="EMBL/GenBank/DDBJ databases">
        <title>Genome sequence of Saitozyma podzolica DSM 27192.</title>
        <authorList>
            <person name="Aliyu H."/>
            <person name="Gorte O."/>
            <person name="Ochsenreither K."/>
        </authorList>
    </citation>
    <scope>NUCLEOTIDE SEQUENCE [LARGE SCALE GENOMIC DNA]</scope>
    <source>
        <strain evidence="2 3">DSM 27192</strain>
    </source>
</reference>
<evidence type="ECO:0000256" key="1">
    <source>
        <dbReference type="SAM" id="MobiDB-lite"/>
    </source>
</evidence>
<feature type="compositionally biased region" description="Low complexity" evidence="1">
    <location>
        <begin position="202"/>
        <end position="212"/>
    </location>
</feature>
<feature type="region of interest" description="Disordered" evidence="1">
    <location>
        <begin position="420"/>
        <end position="443"/>
    </location>
</feature>
<gene>
    <name evidence="2" type="ORF">EHS25_005960</name>
</gene>